<dbReference type="Gene3D" id="2.40.128.110">
    <property type="entry name" value="Lipid/polyisoprenoid-binding, YceI-like"/>
    <property type="match status" value="1"/>
</dbReference>
<gene>
    <name evidence="4" type="ORF">AB0L03_04920</name>
</gene>
<name>A0ABV3INV0_9ACTN</name>
<reference evidence="4 5" key="1">
    <citation type="submission" date="2024-06" db="EMBL/GenBank/DDBJ databases">
        <title>The Natural Products Discovery Center: Release of the First 8490 Sequenced Strains for Exploring Actinobacteria Biosynthetic Diversity.</title>
        <authorList>
            <person name="Kalkreuter E."/>
            <person name="Kautsar S.A."/>
            <person name="Yang D."/>
            <person name="Bader C.D."/>
            <person name="Teijaro C.N."/>
            <person name="Fluegel L."/>
            <person name="Davis C.M."/>
            <person name="Simpson J.R."/>
            <person name="Lauterbach L."/>
            <person name="Steele A.D."/>
            <person name="Gui C."/>
            <person name="Meng S."/>
            <person name="Li G."/>
            <person name="Viehrig K."/>
            <person name="Ye F."/>
            <person name="Su P."/>
            <person name="Kiefer A.F."/>
            <person name="Nichols A."/>
            <person name="Cepeda A.J."/>
            <person name="Yan W."/>
            <person name="Fan B."/>
            <person name="Jiang Y."/>
            <person name="Adhikari A."/>
            <person name="Zheng C.-J."/>
            <person name="Schuster L."/>
            <person name="Cowan T.M."/>
            <person name="Smanski M.J."/>
            <person name="Chevrette M.G."/>
            <person name="De Carvalho L.P.S."/>
            <person name="Shen B."/>
        </authorList>
    </citation>
    <scope>NUCLEOTIDE SEQUENCE [LARGE SCALE GENOMIC DNA]</scope>
    <source>
        <strain evidence="4 5">NPDC053791</strain>
    </source>
</reference>
<dbReference type="EMBL" id="JBFASG010000003">
    <property type="protein sequence ID" value="MEV4922180.1"/>
    <property type="molecule type" value="Genomic_DNA"/>
</dbReference>
<dbReference type="PANTHER" id="PTHR34406">
    <property type="entry name" value="PROTEIN YCEI"/>
    <property type="match status" value="1"/>
</dbReference>
<feature type="compositionally biased region" description="Acidic residues" evidence="2">
    <location>
        <begin position="203"/>
        <end position="213"/>
    </location>
</feature>
<evidence type="ECO:0000313" key="4">
    <source>
        <dbReference type="EMBL" id="MEV4922180.1"/>
    </source>
</evidence>
<protein>
    <submittedName>
        <fullName evidence="4">YceI family protein</fullName>
    </submittedName>
</protein>
<accession>A0ABV3INV0</accession>
<dbReference type="SUPFAM" id="SSF101874">
    <property type="entry name" value="YceI-like"/>
    <property type="match status" value="1"/>
</dbReference>
<feature type="region of interest" description="Disordered" evidence="2">
    <location>
        <begin position="181"/>
        <end position="221"/>
    </location>
</feature>
<dbReference type="InterPro" id="IPR036761">
    <property type="entry name" value="TTHA0802/YceI-like_sf"/>
</dbReference>
<evidence type="ECO:0000256" key="1">
    <source>
        <dbReference type="ARBA" id="ARBA00008812"/>
    </source>
</evidence>
<evidence type="ECO:0000313" key="5">
    <source>
        <dbReference type="Proteomes" id="UP001552479"/>
    </source>
</evidence>
<feature type="domain" description="Lipid/polyisoprenoid-binding YceI-like" evidence="3">
    <location>
        <begin position="5"/>
        <end position="182"/>
    </location>
</feature>
<dbReference type="Pfam" id="PF04264">
    <property type="entry name" value="YceI"/>
    <property type="match status" value="1"/>
</dbReference>
<dbReference type="Proteomes" id="UP001552479">
    <property type="component" value="Unassembled WGS sequence"/>
</dbReference>
<sequence>MGVTKWFFEPGHTGAEFRARHMMVTYVRGQLKNVRGSLEVDPGDPEKARVEAVVDATQVYTGQEQRDTHLRSADFFDCETHPEWTFTGTGVHQVSATEFEVTGDLTIRGTTRPVTFDVTYLGQWDTPWWEDGRDAGPRRRAGFTATARLNRQDFGVSWNDVVDRGGVVVSNMVDVTVDVEAVQEKAGPGEARPEDDQSRDGQPEDDQPDDDRPEEAWPQAV</sequence>
<comment type="similarity">
    <text evidence="1">Belongs to the UPF0312 family.</text>
</comment>
<organism evidence="4 5">
    <name type="scientific">Streptomyces roseoverticillatus</name>
    <dbReference type="NCBI Taxonomy" id="66429"/>
    <lineage>
        <taxon>Bacteria</taxon>
        <taxon>Bacillati</taxon>
        <taxon>Actinomycetota</taxon>
        <taxon>Actinomycetes</taxon>
        <taxon>Kitasatosporales</taxon>
        <taxon>Streptomycetaceae</taxon>
        <taxon>Streptomyces</taxon>
    </lineage>
</organism>
<dbReference type="RefSeq" id="WP_366086858.1">
    <property type="nucleotide sequence ID" value="NZ_JBFASG010000003.1"/>
</dbReference>
<dbReference type="PANTHER" id="PTHR34406:SF1">
    <property type="entry name" value="PROTEIN YCEI"/>
    <property type="match status" value="1"/>
</dbReference>
<keyword evidence="5" id="KW-1185">Reference proteome</keyword>
<evidence type="ECO:0000259" key="3">
    <source>
        <dbReference type="SMART" id="SM00867"/>
    </source>
</evidence>
<evidence type="ECO:0000256" key="2">
    <source>
        <dbReference type="SAM" id="MobiDB-lite"/>
    </source>
</evidence>
<proteinExistence type="inferred from homology"/>
<dbReference type="SMART" id="SM00867">
    <property type="entry name" value="YceI"/>
    <property type="match status" value="1"/>
</dbReference>
<feature type="compositionally biased region" description="Basic and acidic residues" evidence="2">
    <location>
        <begin position="191"/>
        <end position="202"/>
    </location>
</feature>
<comment type="caution">
    <text evidence="4">The sequence shown here is derived from an EMBL/GenBank/DDBJ whole genome shotgun (WGS) entry which is preliminary data.</text>
</comment>
<dbReference type="InterPro" id="IPR007372">
    <property type="entry name" value="Lipid/polyisoprenoid-bd_YceI"/>
</dbReference>